<accession>A0ABR1RZW3</accession>
<dbReference type="EMBL" id="JAQQWI010000008">
    <property type="protein sequence ID" value="KAK8023460.1"/>
    <property type="molecule type" value="Genomic_DNA"/>
</dbReference>
<name>A0ABR1RZW3_9PEZI</name>
<keyword evidence="2" id="KW-1185">Reference proteome</keyword>
<evidence type="ECO:0000313" key="2">
    <source>
        <dbReference type="Proteomes" id="UP001396898"/>
    </source>
</evidence>
<organism evidence="1 2">
    <name type="scientific">Apiospora marii</name>
    <dbReference type="NCBI Taxonomy" id="335849"/>
    <lineage>
        <taxon>Eukaryota</taxon>
        <taxon>Fungi</taxon>
        <taxon>Dikarya</taxon>
        <taxon>Ascomycota</taxon>
        <taxon>Pezizomycotina</taxon>
        <taxon>Sordariomycetes</taxon>
        <taxon>Xylariomycetidae</taxon>
        <taxon>Amphisphaeriales</taxon>
        <taxon>Apiosporaceae</taxon>
        <taxon>Apiospora</taxon>
    </lineage>
</organism>
<gene>
    <name evidence="1" type="ORF">PG991_006699</name>
</gene>
<evidence type="ECO:0000313" key="1">
    <source>
        <dbReference type="EMBL" id="KAK8023460.1"/>
    </source>
</evidence>
<comment type="caution">
    <text evidence="1">The sequence shown here is derived from an EMBL/GenBank/DDBJ whole genome shotgun (WGS) entry which is preliminary data.</text>
</comment>
<reference evidence="1 2" key="1">
    <citation type="submission" date="2023-01" db="EMBL/GenBank/DDBJ databases">
        <title>Analysis of 21 Apiospora genomes using comparative genomics revels a genus with tremendous synthesis potential of carbohydrate active enzymes and secondary metabolites.</title>
        <authorList>
            <person name="Sorensen T."/>
        </authorList>
    </citation>
    <scope>NUCLEOTIDE SEQUENCE [LARGE SCALE GENOMIC DNA]</scope>
    <source>
        <strain evidence="1 2">CBS 20057</strain>
    </source>
</reference>
<sequence>MFPHGSNAIRVVAEYFEMVGSSLDIVRSRLHVEVYLEEMANALETFQYDLLPRPRCESSGDRPKPPSKFHVIHMSNIPDYVGGALTSFLYGAPVLESGNGTGLISRVLRNPPAWKSISQYLAEYLLMHDRKLIETHFHLRLSRTTPEGLGAMEMLPLMRYYQWERAAAGPPTTPLTFEALMPRASLARWLHAHFLKICLPYPRAYNGAPKDTGYGGLVYAPFNLTIFMRLLVHVAELGYPAHWLSAIVAGLLRGEIMTTARAPREPVLRPQDVDKVYPARKISVEPWRMELAALVSLWQPLLPFEPLLSSSLASESGVSPEPSPLPAHEIAEFSVRLPPRTDYRADYYPHYVLVFWDQKTMDGPPLKSLHRLLLDDEEGDATTSARLARREGLRVVTTFRWSGRDKTAMFWLRRGDMAQMVRQDWLLYVWRTDTWQRQSEPGVGLRGAVVTSRVFGGVGSPSGEAAVDGKA</sequence>
<dbReference type="Proteomes" id="UP001396898">
    <property type="component" value="Unassembled WGS sequence"/>
</dbReference>
<protein>
    <submittedName>
        <fullName evidence="1">Uncharacterized protein</fullName>
    </submittedName>
</protein>
<proteinExistence type="predicted"/>